<sequence>MEKKKVLYDMVIEARDYIKNLIDHNPDSRTEPFLTTLITKIVGRI</sequence>
<name>X1DMG7_9ZZZZ</name>
<dbReference type="EMBL" id="BART01035915">
    <property type="protein sequence ID" value="GAH06194.1"/>
    <property type="molecule type" value="Genomic_DNA"/>
</dbReference>
<protein>
    <submittedName>
        <fullName evidence="1">Uncharacterized protein</fullName>
    </submittedName>
</protein>
<reference evidence="1" key="1">
    <citation type="journal article" date="2014" name="Front. Microbiol.">
        <title>High frequency of phylogenetically diverse reductive dehalogenase-homologous genes in deep subseafloor sedimentary metagenomes.</title>
        <authorList>
            <person name="Kawai M."/>
            <person name="Futagami T."/>
            <person name="Toyoda A."/>
            <person name="Takaki Y."/>
            <person name="Nishi S."/>
            <person name="Hori S."/>
            <person name="Arai W."/>
            <person name="Tsubouchi T."/>
            <person name="Morono Y."/>
            <person name="Uchiyama I."/>
            <person name="Ito T."/>
            <person name="Fujiyama A."/>
            <person name="Inagaki F."/>
            <person name="Takami H."/>
        </authorList>
    </citation>
    <scope>NUCLEOTIDE SEQUENCE</scope>
    <source>
        <strain evidence="1">Expedition CK06-06</strain>
    </source>
</reference>
<evidence type="ECO:0000313" key="1">
    <source>
        <dbReference type="EMBL" id="GAH06194.1"/>
    </source>
</evidence>
<accession>X1DMG7</accession>
<proteinExistence type="predicted"/>
<dbReference type="AlphaFoldDB" id="X1DMG7"/>
<organism evidence="1">
    <name type="scientific">marine sediment metagenome</name>
    <dbReference type="NCBI Taxonomy" id="412755"/>
    <lineage>
        <taxon>unclassified sequences</taxon>
        <taxon>metagenomes</taxon>
        <taxon>ecological metagenomes</taxon>
    </lineage>
</organism>
<comment type="caution">
    <text evidence="1">The sequence shown here is derived from an EMBL/GenBank/DDBJ whole genome shotgun (WGS) entry which is preliminary data.</text>
</comment>
<gene>
    <name evidence="1" type="ORF">S01H4_60784</name>
</gene>